<evidence type="ECO:0000256" key="11">
    <source>
        <dbReference type="SAM" id="MobiDB-lite"/>
    </source>
</evidence>
<dbReference type="Proteomes" id="UP000015105">
    <property type="component" value="Chromosome 3D"/>
</dbReference>
<evidence type="ECO:0000256" key="9">
    <source>
        <dbReference type="ARBA" id="ARBA00023294"/>
    </source>
</evidence>
<dbReference type="SUPFAM" id="SSF54277">
    <property type="entry name" value="CAD &amp; PB1 domains"/>
    <property type="match status" value="1"/>
</dbReference>
<evidence type="ECO:0000256" key="4">
    <source>
        <dbReference type="ARBA" id="ARBA00011726"/>
    </source>
</evidence>
<feature type="region of interest" description="Disordered" evidence="11">
    <location>
        <begin position="10"/>
        <end position="34"/>
    </location>
</feature>
<dbReference type="InterPro" id="IPR003311">
    <property type="entry name" value="AUX_IAA"/>
</dbReference>
<evidence type="ECO:0000256" key="10">
    <source>
        <dbReference type="RuleBase" id="RU004549"/>
    </source>
</evidence>
<evidence type="ECO:0000256" key="2">
    <source>
        <dbReference type="ARBA" id="ARBA00004123"/>
    </source>
</evidence>
<accession>A0A453EI59</accession>
<protein>
    <recommendedName>
        <fullName evidence="10">Auxin-responsive protein</fullName>
    </recommendedName>
</protein>
<evidence type="ECO:0000259" key="12">
    <source>
        <dbReference type="PROSITE" id="PS51745"/>
    </source>
</evidence>
<feature type="compositionally biased region" description="Basic and acidic residues" evidence="11">
    <location>
        <begin position="63"/>
        <end position="72"/>
    </location>
</feature>
<evidence type="ECO:0000256" key="1">
    <source>
        <dbReference type="ARBA" id="ARBA00002159"/>
    </source>
</evidence>
<comment type="subcellular location">
    <subcellularLocation>
        <location evidence="2 10">Nucleus</location>
    </subcellularLocation>
</comment>
<comment type="function">
    <text evidence="1 10">Aux/IAA proteins are short-lived transcriptional factors that function as repressors of early auxin response genes at low auxin concentrations.</text>
</comment>
<keyword evidence="8 10" id="KW-0539">Nucleus</keyword>
<dbReference type="PANTHER" id="PTHR31734:SF95">
    <property type="entry name" value="AUXIN-RESPONSIVE PROTEIN IAA3"/>
    <property type="match status" value="1"/>
</dbReference>
<feature type="region of interest" description="Disordered" evidence="11">
    <location>
        <begin position="105"/>
        <end position="146"/>
    </location>
</feature>
<proteinExistence type="inferred from homology"/>
<dbReference type="Pfam" id="PF02309">
    <property type="entry name" value="AUX_IAA"/>
    <property type="match status" value="2"/>
</dbReference>
<evidence type="ECO:0000256" key="6">
    <source>
        <dbReference type="ARBA" id="ARBA00023015"/>
    </source>
</evidence>
<keyword evidence="6 10" id="KW-0805">Transcription regulation</keyword>
<reference evidence="14" key="2">
    <citation type="journal article" date="2017" name="Nat. Plants">
        <title>The Aegilops tauschii genome reveals multiple impacts of transposons.</title>
        <authorList>
            <person name="Zhao G."/>
            <person name="Zou C."/>
            <person name="Li K."/>
            <person name="Wang K."/>
            <person name="Li T."/>
            <person name="Gao L."/>
            <person name="Zhang X."/>
            <person name="Wang H."/>
            <person name="Yang Z."/>
            <person name="Liu X."/>
            <person name="Jiang W."/>
            <person name="Mao L."/>
            <person name="Kong X."/>
            <person name="Jiao Y."/>
            <person name="Jia J."/>
        </authorList>
    </citation>
    <scope>NUCLEOTIDE SEQUENCE [LARGE SCALE GENOMIC DNA]</scope>
    <source>
        <strain evidence="14">cv. AL8/78</strain>
    </source>
</reference>
<name>A0A453EI59_AEGTS</name>
<keyword evidence="14" id="KW-1185">Reference proteome</keyword>
<evidence type="ECO:0000256" key="7">
    <source>
        <dbReference type="ARBA" id="ARBA00023163"/>
    </source>
</evidence>
<dbReference type="InterPro" id="IPR053793">
    <property type="entry name" value="PB1-like"/>
</dbReference>
<evidence type="ECO:0000256" key="3">
    <source>
        <dbReference type="ARBA" id="ARBA00006728"/>
    </source>
</evidence>
<comment type="subunit">
    <text evidence="4 10">Homodimers and heterodimers.</text>
</comment>
<organism evidence="13 14">
    <name type="scientific">Aegilops tauschii subsp. strangulata</name>
    <name type="common">Goatgrass</name>
    <dbReference type="NCBI Taxonomy" id="200361"/>
    <lineage>
        <taxon>Eukaryota</taxon>
        <taxon>Viridiplantae</taxon>
        <taxon>Streptophyta</taxon>
        <taxon>Embryophyta</taxon>
        <taxon>Tracheophyta</taxon>
        <taxon>Spermatophyta</taxon>
        <taxon>Magnoliopsida</taxon>
        <taxon>Liliopsida</taxon>
        <taxon>Poales</taxon>
        <taxon>Poaceae</taxon>
        <taxon>BOP clade</taxon>
        <taxon>Pooideae</taxon>
        <taxon>Triticodae</taxon>
        <taxon>Triticeae</taxon>
        <taxon>Triticinae</taxon>
        <taxon>Aegilops</taxon>
    </lineage>
</organism>
<dbReference type="PANTHER" id="PTHR31734">
    <property type="entry name" value="AUXIN-RESPONSIVE PROTEIN IAA17"/>
    <property type="match status" value="1"/>
</dbReference>
<dbReference type="InterPro" id="IPR033389">
    <property type="entry name" value="AUX/IAA_dom"/>
</dbReference>
<feature type="compositionally biased region" description="Basic and acidic residues" evidence="11">
    <location>
        <begin position="120"/>
        <end position="134"/>
    </location>
</feature>
<reference evidence="14" key="1">
    <citation type="journal article" date="2014" name="Science">
        <title>Ancient hybridizations among the ancestral genomes of bread wheat.</title>
        <authorList>
            <consortium name="International Wheat Genome Sequencing Consortium,"/>
            <person name="Marcussen T."/>
            <person name="Sandve S.R."/>
            <person name="Heier L."/>
            <person name="Spannagl M."/>
            <person name="Pfeifer M."/>
            <person name="Jakobsen K.S."/>
            <person name="Wulff B.B."/>
            <person name="Steuernagel B."/>
            <person name="Mayer K.F."/>
            <person name="Olsen O.A."/>
        </authorList>
    </citation>
    <scope>NUCLEOTIDE SEQUENCE [LARGE SCALE GENOMIC DNA]</scope>
    <source>
        <strain evidence="14">cv. AL8/78</strain>
    </source>
</reference>
<dbReference type="Gene3D" id="3.10.20.90">
    <property type="entry name" value="Phosphatidylinositol 3-kinase Catalytic Subunit, Chain A, domain 1"/>
    <property type="match status" value="1"/>
</dbReference>
<reference evidence="13" key="5">
    <citation type="journal article" date="2021" name="G3 (Bethesda)">
        <title>Aegilops tauschii genome assembly Aet v5.0 features greater sequence contiguity and improved annotation.</title>
        <authorList>
            <person name="Wang L."/>
            <person name="Zhu T."/>
            <person name="Rodriguez J.C."/>
            <person name="Deal K.R."/>
            <person name="Dubcovsky J."/>
            <person name="McGuire P.E."/>
            <person name="Lux T."/>
            <person name="Spannagl M."/>
            <person name="Mayer K.F.X."/>
            <person name="Baldrich P."/>
            <person name="Meyers B.C."/>
            <person name="Huo N."/>
            <person name="Gu Y.Q."/>
            <person name="Zhou H."/>
            <person name="Devos K.M."/>
            <person name="Bennetzen J.L."/>
            <person name="Unver T."/>
            <person name="Budak H."/>
            <person name="Gulick P.J."/>
            <person name="Galiba G."/>
            <person name="Kalapos B."/>
            <person name="Nelson D.R."/>
            <person name="Li P."/>
            <person name="You F.M."/>
            <person name="Luo M.C."/>
            <person name="Dvorak J."/>
        </authorList>
    </citation>
    <scope>NUCLEOTIDE SEQUENCE [LARGE SCALE GENOMIC DNA]</scope>
    <source>
        <strain evidence="13">cv. AL8/78</strain>
    </source>
</reference>
<dbReference type="EnsemblPlants" id="AET3Gv20351100.2">
    <property type="protein sequence ID" value="AET3Gv20351100.2"/>
    <property type="gene ID" value="AET3Gv20351100"/>
</dbReference>
<dbReference type="Gramene" id="AET3Gv20351100.2">
    <property type="protein sequence ID" value="AET3Gv20351100.2"/>
    <property type="gene ID" value="AET3Gv20351100"/>
</dbReference>
<keyword evidence="7 10" id="KW-0804">Transcription</keyword>
<evidence type="ECO:0000313" key="13">
    <source>
        <dbReference type="EnsemblPlants" id="AET3Gv20351100.2"/>
    </source>
</evidence>
<keyword evidence="5 10" id="KW-0678">Repressor</keyword>
<evidence type="ECO:0000313" key="14">
    <source>
        <dbReference type="Proteomes" id="UP000015105"/>
    </source>
</evidence>
<sequence length="281" mass="30258">HLLVSLCLSPPSYSNQTTSSTPPSSPPSSPSPSCYSPVHVLLLPMSPPLELDYIGLSAAAGGRPDDDLKGTELRLGLPGCESPDRRPVAATTTLDLLPAKGAKRGFSDEVVPPAPVSAAGKDKDASGDEKDKKVAAPPQPAAKAQVVGWPPVRSYRKSTMATTTNQLKSSKEDSDTKQGQEFLYVKVSMDGAPYLRKVDLKTYKNYKGMVVGLGKMFIGFRTGKDGEYVMTYEDKDGDWMLVGDVPWEMFTESCRRIRVMKSSDVIGLGVTRAGVKSKNKN</sequence>
<evidence type="ECO:0000256" key="8">
    <source>
        <dbReference type="ARBA" id="ARBA00023242"/>
    </source>
</evidence>
<reference evidence="13" key="4">
    <citation type="submission" date="2019-03" db="UniProtKB">
        <authorList>
            <consortium name="EnsemblPlants"/>
        </authorList>
    </citation>
    <scope>IDENTIFICATION</scope>
</reference>
<dbReference type="PROSITE" id="PS51745">
    <property type="entry name" value="PB1"/>
    <property type="match status" value="1"/>
</dbReference>
<feature type="domain" description="PB1" evidence="12">
    <location>
        <begin position="182"/>
        <end position="262"/>
    </location>
</feature>
<evidence type="ECO:0000256" key="5">
    <source>
        <dbReference type="ARBA" id="ARBA00022491"/>
    </source>
</evidence>
<dbReference type="STRING" id="200361.A0A453EI59"/>
<dbReference type="AlphaFoldDB" id="A0A453EI59"/>
<keyword evidence="9 10" id="KW-0927">Auxin signaling pathway</keyword>
<dbReference type="GO" id="GO:0009734">
    <property type="term" value="P:auxin-activated signaling pathway"/>
    <property type="evidence" value="ECO:0007669"/>
    <property type="project" value="UniProtKB-UniRule"/>
</dbReference>
<feature type="region of interest" description="Disordered" evidence="11">
    <location>
        <begin position="61"/>
        <end position="87"/>
    </location>
</feature>
<feature type="compositionally biased region" description="Low complexity" evidence="11">
    <location>
        <begin position="10"/>
        <end position="22"/>
    </location>
</feature>
<reference evidence="13" key="3">
    <citation type="journal article" date="2017" name="Nature">
        <title>Genome sequence of the progenitor of the wheat D genome Aegilops tauschii.</title>
        <authorList>
            <person name="Luo M.C."/>
            <person name="Gu Y.Q."/>
            <person name="Puiu D."/>
            <person name="Wang H."/>
            <person name="Twardziok S.O."/>
            <person name="Deal K.R."/>
            <person name="Huo N."/>
            <person name="Zhu T."/>
            <person name="Wang L."/>
            <person name="Wang Y."/>
            <person name="McGuire P.E."/>
            <person name="Liu S."/>
            <person name="Long H."/>
            <person name="Ramasamy R.K."/>
            <person name="Rodriguez J.C."/>
            <person name="Van S.L."/>
            <person name="Yuan L."/>
            <person name="Wang Z."/>
            <person name="Xia Z."/>
            <person name="Xiao L."/>
            <person name="Anderson O.D."/>
            <person name="Ouyang S."/>
            <person name="Liang Y."/>
            <person name="Zimin A.V."/>
            <person name="Pertea G."/>
            <person name="Qi P."/>
            <person name="Bennetzen J.L."/>
            <person name="Dai X."/>
            <person name="Dawson M.W."/>
            <person name="Muller H.G."/>
            <person name="Kugler K."/>
            <person name="Rivarola-Duarte L."/>
            <person name="Spannagl M."/>
            <person name="Mayer K.F.X."/>
            <person name="Lu F.H."/>
            <person name="Bevan M.W."/>
            <person name="Leroy P."/>
            <person name="Li P."/>
            <person name="You F.M."/>
            <person name="Sun Q."/>
            <person name="Liu Z."/>
            <person name="Lyons E."/>
            <person name="Wicker T."/>
            <person name="Salzberg S.L."/>
            <person name="Devos K.M."/>
            <person name="Dvorak J."/>
        </authorList>
    </citation>
    <scope>NUCLEOTIDE SEQUENCE [LARGE SCALE GENOMIC DNA]</scope>
    <source>
        <strain evidence="13">cv. AL8/78</strain>
    </source>
</reference>
<dbReference type="GO" id="GO:0005634">
    <property type="term" value="C:nucleus"/>
    <property type="evidence" value="ECO:0007669"/>
    <property type="project" value="UniProtKB-SubCell"/>
</dbReference>
<dbReference type="GO" id="GO:0006355">
    <property type="term" value="P:regulation of DNA-templated transcription"/>
    <property type="evidence" value="ECO:0007669"/>
    <property type="project" value="InterPro"/>
</dbReference>
<comment type="similarity">
    <text evidence="3 10">Belongs to the Aux/IAA family.</text>
</comment>